<evidence type="ECO:0000313" key="4">
    <source>
        <dbReference type="Proteomes" id="UP000663866"/>
    </source>
</evidence>
<reference evidence="3" key="1">
    <citation type="submission" date="2021-02" db="EMBL/GenBank/DDBJ databases">
        <authorList>
            <person name="Nowell W R."/>
        </authorList>
    </citation>
    <scope>NUCLEOTIDE SEQUENCE</scope>
</reference>
<evidence type="ECO:0000313" key="2">
    <source>
        <dbReference type="EMBL" id="CAF4709500.1"/>
    </source>
</evidence>
<comment type="caution">
    <text evidence="3">The sequence shown here is derived from an EMBL/GenBank/DDBJ whole genome shotgun (WGS) entry which is preliminary data.</text>
</comment>
<dbReference type="InterPro" id="IPR007702">
    <property type="entry name" value="Janus"/>
</dbReference>
<evidence type="ECO:0000256" key="1">
    <source>
        <dbReference type="ARBA" id="ARBA00010971"/>
    </source>
</evidence>
<feature type="non-terminal residue" evidence="3">
    <location>
        <position position="1"/>
    </location>
</feature>
<dbReference type="Proteomes" id="UP000663866">
    <property type="component" value="Unassembled WGS sequence"/>
</dbReference>
<organism evidence="3 4">
    <name type="scientific">Rotaria magnacalcarata</name>
    <dbReference type="NCBI Taxonomy" id="392030"/>
    <lineage>
        <taxon>Eukaryota</taxon>
        <taxon>Metazoa</taxon>
        <taxon>Spiralia</taxon>
        <taxon>Gnathifera</taxon>
        <taxon>Rotifera</taxon>
        <taxon>Eurotatoria</taxon>
        <taxon>Bdelloidea</taxon>
        <taxon>Philodinida</taxon>
        <taxon>Philodinidae</taxon>
        <taxon>Rotaria</taxon>
    </lineage>
</organism>
<proteinExistence type="inferred from homology"/>
<dbReference type="SUPFAM" id="SSF143724">
    <property type="entry name" value="PHP14-like"/>
    <property type="match status" value="1"/>
</dbReference>
<dbReference type="EMBL" id="CAJOBG010112719">
    <property type="protein sequence ID" value="CAF4746790.1"/>
    <property type="molecule type" value="Genomic_DNA"/>
</dbReference>
<dbReference type="AlphaFoldDB" id="A0A821L8D6"/>
<comment type="similarity">
    <text evidence="1">Belongs to the janus family.</text>
</comment>
<dbReference type="InterPro" id="IPR038596">
    <property type="entry name" value="Janus_sf"/>
</dbReference>
<dbReference type="EMBL" id="CAJOBG010102644">
    <property type="protein sequence ID" value="CAF4709500.1"/>
    <property type="molecule type" value="Genomic_DNA"/>
</dbReference>
<gene>
    <name evidence="2" type="ORF">OVN521_LOCUS48684</name>
    <name evidence="3" type="ORF">OVN521_LOCUS50007</name>
</gene>
<protein>
    <submittedName>
        <fullName evidence="3">Uncharacterized protein</fullName>
    </submittedName>
</protein>
<sequence>MGFGRADHDKTVEILKKQYPQWTIEIT</sequence>
<dbReference type="Gene3D" id="3.50.20.20">
    <property type="entry name" value="Janus/Ocnus"/>
    <property type="match status" value="1"/>
</dbReference>
<keyword evidence="4" id="KW-1185">Reference proteome</keyword>
<accession>A0A821L8D6</accession>
<evidence type="ECO:0000313" key="3">
    <source>
        <dbReference type="EMBL" id="CAF4746790.1"/>
    </source>
</evidence>
<name>A0A821L8D6_9BILA</name>
<dbReference type="Pfam" id="PF05005">
    <property type="entry name" value="Ocnus"/>
    <property type="match status" value="1"/>
</dbReference>